<name>A3ZPP7_9BACT</name>
<dbReference type="OrthoDB" id="127333at2"/>
<proteinExistence type="predicted"/>
<dbReference type="InterPro" id="IPR017850">
    <property type="entry name" value="Alkaline_phosphatase_core_sf"/>
</dbReference>
<dbReference type="STRING" id="314230.DSM3645_29127"/>
<dbReference type="eggNOG" id="COG3119">
    <property type="taxonomic scope" value="Bacteria"/>
</dbReference>
<dbReference type="PROSITE" id="PS51318">
    <property type="entry name" value="TAT"/>
    <property type="match status" value="1"/>
</dbReference>
<dbReference type="PANTHER" id="PTHR43737">
    <property type="entry name" value="BLL7424 PROTEIN"/>
    <property type="match status" value="1"/>
</dbReference>
<dbReference type="InterPro" id="IPR006311">
    <property type="entry name" value="TAT_signal"/>
</dbReference>
<dbReference type="SUPFAM" id="SSF53649">
    <property type="entry name" value="Alkaline phosphatase-like"/>
    <property type="match status" value="1"/>
</dbReference>
<protein>
    <recommendedName>
        <fullName evidence="3">DUF1501 domain-containing protein</fullName>
    </recommendedName>
</protein>
<dbReference type="AlphaFoldDB" id="A3ZPP7"/>
<dbReference type="HOGENOM" id="CLU_035908_0_0_0"/>
<dbReference type="RefSeq" id="WP_002653716.1">
    <property type="nucleotide sequence ID" value="NZ_CH672376.1"/>
</dbReference>
<dbReference type="Pfam" id="PF07394">
    <property type="entry name" value="DUF1501"/>
    <property type="match status" value="1"/>
</dbReference>
<organism evidence="1 2">
    <name type="scientific">Blastopirellula marina DSM 3645</name>
    <dbReference type="NCBI Taxonomy" id="314230"/>
    <lineage>
        <taxon>Bacteria</taxon>
        <taxon>Pseudomonadati</taxon>
        <taxon>Planctomycetota</taxon>
        <taxon>Planctomycetia</taxon>
        <taxon>Pirellulales</taxon>
        <taxon>Pirellulaceae</taxon>
        <taxon>Blastopirellula</taxon>
    </lineage>
</organism>
<dbReference type="EMBL" id="AANZ01000004">
    <property type="protein sequence ID" value="EAQ81725.1"/>
    <property type="molecule type" value="Genomic_DNA"/>
</dbReference>
<accession>A3ZPP7</accession>
<reference evidence="1 2" key="1">
    <citation type="submission" date="2006-02" db="EMBL/GenBank/DDBJ databases">
        <authorList>
            <person name="Amann R."/>
            <person name="Ferriera S."/>
            <person name="Johnson J."/>
            <person name="Kravitz S."/>
            <person name="Halpern A."/>
            <person name="Remington K."/>
            <person name="Beeson K."/>
            <person name="Tran B."/>
            <person name="Rogers Y.-H."/>
            <person name="Friedman R."/>
            <person name="Venter J.C."/>
        </authorList>
    </citation>
    <scope>NUCLEOTIDE SEQUENCE [LARGE SCALE GENOMIC DNA]</scope>
    <source>
        <strain evidence="1 2">DSM 3645</strain>
    </source>
</reference>
<evidence type="ECO:0000313" key="2">
    <source>
        <dbReference type="Proteomes" id="UP000004358"/>
    </source>
</evidence>
<dbReference type="InterPro" id="IPR010869">
    <property type="entry name" value="DUF1501"/>
</dbReference>
<dbReference type="Proteomes" id="UP000004358">
    <property type="component" value="Unassembled WGS sequence"/>
</dbReference>
<dbReference type="PANTHER" id="PTHR43737:SF1">
    <property type="entry name" value="DUF1501 DOMAIN-CONTAINING PROTEIN"/>
    <property type="match status" value="1"/>
</dbReference>
<evidence type="ECO:0008006" key="3">
    <source>
        <dbReference type="Google" id="ProtNLM"/>
    </source>
</evidence>
<gene>
    <name evidence="1" type="ORF">DSM3645_29127</name>
</gene>
<evidence type="ECO:0000313" key="1">
    <source>
        <dbReference type="EMBL" id="EAQ81725.1"/>
    </source>
</evidence>
<comment type="caution">
    <text evidence="1">The sequence shown here is derived from an EMBL/GenBank/DDBJ whole genome shotgun (WGS) entry which is preliminary data.</text>
</comment>
<sequence length="484" mass="52929">MNSPLDHATGSRRHFLATSAMSVSSLAFAWFQQQEALAAEQAKPAIEPQVFDTAPKVPPSPPKAKAMISLWMQGGPSHHDLFDPKPEMAKYDGQVFPGELKQDNAAQASSKVFASPFKFSPSGQCGMELSELLPHTQQVADDICLIRSMKTGVNNHGQSIRALQSGRISAGRPTLGSWLTYALGSEADNLPAFVALIDPGQLPVLGVENWSNGWLPSIYQGTVVRPSEPRILDLTPPAHLKGKTQSQAIEFLQKLNAQHLEQFSDVSDLQARMASYELAAKMQMAATDALDLSQETAATKKMYGIDQKETADYGSRCLIARRLIERGVRFVQVYTANQLWDSHGSIISRLPLACQKVDKPSAALVADLKQRGLLDSTVVHWGGEMGRLPVVQNDAGRAKAGRDHNTHGFSMWVAGGGFRPGHVHGKTDEWGHKAIEGVVNHFDYHATLLHLLGLDHETMSFRRGDREQTITDGQPAQVIRELLA</sequence>